<proteinExistence type="inferred from homology"/>
<dbReference type="GO" id="GO:0005524">
    <property type="term" value="F:ATP binding"/>
    <property type="evidence" value="ECO:0007669"/>
    <property type="project" value="UniProtKB-KW"/>
</dbReference>
<organism evidence="9">
    <name type="scientific">Candidatus Kentrum sp. FM</name>
    <dbReference type="NCBI Taxonomy" id="2126340"/>
    <lineage>
        <taxon>Bacteria</taxon>
        <taxon>Pseudomonadati</taxon>
        <taxon>Pseudomonadota</taxon>
        <taxon>Gammaproteobacteria</taxon>
        <taxon>Candidatus Kentrum</taxon>
    </lineage>
</organism>
<dbReference type="SMART" id="SM00382">
    <property type="entry name" value="AAA"/>
    <property type="match status" value="1"/>
</dbReference>
<evidence type="ECO:0000256" key="5">
    <source>
        <dbReference type="SAM" id="MobiDB-lite"/>
    </source>
</evidence>
<evidence type="ECO:0000259" key="6">
    <source>
        <dbReference type="SMART" id="SM00382"/>
    </source>
</evidence>
<evidence type="ECO:0000256" key="4">
    <source>
        <dbReference type="ARBA" id="ARBA00040480"/>
    </source>
</evidence>
<comment type="similarity">
    <text evidence="3">Belongs to the AAA ATPase family. Highly divergent.</text>
</comment>
<evidence type="ECO:0000313" key="8">
    <source>
        <dbReference type="EMBL" id="VFJ43327.1"/>
    </source>
</evidence>
<dbReference type="SUPFAM" id="SSF52540">
    <property type="entry name" value="P-loop containing nucleoside triphosphate hydrolases"/>
    <property type="match status" value="1"/>
</dbReference>
<keyword evidence="2" id="KW-0067">ATP-binding</keyword>
<evidence type="ECO:0000256" key="3">
    <source>
        <dbReference type="ARBA" id="ARBA00038088"/>
    </source>
</evidence>
<protein>
    <recommendedName>
        <fullName evidence="4">Uncharacterized AAA domain-containing protein ycf46</fullName>
    </recommendedName>
</protein>
<gene>
    <name evidence="7" type="ORF">BECKFM1743A_GA0114220_100016</name>
    <name evidence="9" type="ORF">BECKFM1743B_GA0114221_100016</name>
    <name evidence="8" type="ORF">BECKFM1743C_GA0114222_100016</name>
</gene>
<dbReference type="GO" id="GO:0016887">
    <property type="term" value="F:ATP hydrolysis activity"/>
    <property type="evidence" value="ECO:0007669"/>
    <property type="project" value="InterPro"/>
</dbReference>
<dbReference type="PANTHER" id="PTHR42960">
    <property type="entry name" value="YCF46 PROTEIN"/>
    <property type="match status" value="1"/>
</dbReference>
<dbReference type="EMBL" id="CAADEZ010000001">
    <property type="protein sequence ID" value="VFJ42627.1"/>
    <property type="molecule type" value="Genomic_DNA"/>
</dbReference>
<feature type="region of interest" description="Disordered" evidence="5">
    <location>
        <begin position="574"/>
        <end position="603"/>
    </location>
</feature>
<accession>A0A450VL63</accession>
<dbReference type="Gene3D" id="3.40.50.300">
    <property type="entry name" value="P-loop containing nucleotide triphosphate hydrolases"/>
    <property type="match status" value="1"/>
</dbReference>
<dbReference type="InterPro" id="IPR003959">
    <property type="entry name" value="ATPase_AAA_core"/>
</dbReference>
<dbReference type="Gene3D" id="1.10.8.60">
    <property type="match status" value="1"/>
</dbReference>
<keyword evidence="1" id="KW-0547">Nucleotide-binding</keyword>
<dbReference type="Pfam" id="PF00004">
    <property type="entry name" value="AAA"/>
    <property type="match status" value="1"/>
</dbReference>
<dbReference type="EMBL" id="CAADFA010000001">
    <property type="protein sequence ID" value="VFJ43327.1"/>
    <property type="molecule type" value="Genomic_DNA"/>
</dbReference>
<dbReference type="PANTHER" id="PTHR42960:SF1">
    <property type="entry name" value="YCF46 PROTEIN"/>
    <property type="match status" value="1"/>
</dbReference>
<name>A0A450VL63_9GAMM</name>
<evidence type="ECO:0000313" key="9">
    <source>
        <dbReference type="EMBL" id="VFK05491.1"/>
    </source>
</evidence>
<evidence type="ECO:0000313" key="7">
    <source>
        <dbReference type="EMBL" id="VFJ42627.1"/>
    </source>
</evidence>
<dbReference type="InterPro" id="IPR003593">
    <property type="entry name" value="AAA+_ATPase"/>
</dbReference>
<evidence type="ECO:0000256" key="1">
    <source>
        <dbReference type="ARBA" id="ARBA00022741"/>
    </source>
</evidence>
<dbReference type="AlphaFoldDB" id="A0A450VL63"/>
<dbReference type="EMBL" id="CAADFL010000001">
    <property type="protein sequence ID" value="VFK05491.1"/>
    <property type="molecule type" value="Genomic_DNA"/>
</dbReference>
<dbReference type="InterPro" id="IPR027417">
    <property type="entry name" value="P-loop_NTPase"/>
</dbReference>
<feature type="compositionally biased region" description="Polar residues" evidence="5">
    <location>
        <begin position="580"/>
        <end position="592"/>
    </location>
</feature>
<sequence>MTRLNEGLNQIDEEISRLLRARFPILSIVSYEEWRVLGQIEGIRQDLLAHESNGDQTQSTEADAPAVRYPILRWSVTDGLLHWCRDANGHLEPKPVVPPNVRDPKNPLDLLFQLRFPPEKPVDGVDLRTALYVFCDLHIWLDREDRGGRFNHVLVRALRDFAHASKFRSEINGLILLSPRSVVPLELNKEIQVIDYPLPTVDQMAKRFEQREVEMKKSYGEDCVKLDSDERERLMQALSGLTYDEAENVLAKSLANDGRLKADDIAEVLNEKRQIIEKDGILEYFESNKGLNDVGGLENLLTWLKRRHQAFKGKKLDVDAQIIQLPIPKAVLLIGVPGGGKSLVAKAVAKTWDLPLLRLDIGRIFGGLVGQSEENMRRAIRIAENVAPTVLWLDEVEKAFPKSSGSTDSGTSLRVMNTFLTWLQEKKAPVFVVATGNDIDQVPPELTRKGRFDEIFYVGLPEQDTRKKILEIHTRDFPLEEQDYRILAEKACRFTGAEIEQAIANALFLVDDLQRGERPFEPLPGEPNSLLAQAIYYSLHTMVPLADRLDRRGQSVLKATLDKAKEIAIPASEHFEDLDNQQSPGQSIQRSPWSGEEGRFTRH</sequence>
<dbReference type="InterPro" id="IPR052381">
    <property type="entry name" value="AAA_domain_protein"/>
</dbReference>
<feature type="domain" description="AAA+ ATPase" evidence="6">
    <location>
        <begin position="327"/>
        <end position="462"/>
    </location>
</feature>
<reference evidence="9" key="1">
    <citation type="submission" date="2019-02" db="EMBL/GenBank/DDBJ databases">
        <authorList>
            <person name="Gruber-Vodicka R. H."/>
            <person name="Seah K. B. B."/>
        </authorList>
    </citation>
    <scope>NUCLEOTIDE SEQUENCE</scope>
    <source>
        <strain evidence="7">BECK_BZ163</strain>
        <strain evidence="9">BECK_BZ164</strain>
        <strain evidence="8">BECK_BZ165</strain>
    </source>
</reference>
<evidence type="ECO:0000256" key="2">
    <source>
        <dbReference type="ARBA" id="ARBA00022840"/>
    </source>
</evidence>